<evidence type="ECO:0000256" key="4">
    <source>
        <dbReference type="ARBA" id="ARBA00023033"/>
    </source>
</evidence>
<evidence type="ECO:0000256" key="7">
    <source>
        <dbReference type="SAM" id="Phobius"/>
    </source>
</evidence>
<evidence type="ECO:0000256" key="6">
    <source>
        <dbReference type="ARBA" id="ARBA00034313"/>
    </source>
</evidence>
<organism evidence="8 9">
    <name type="scientific">Aspergillus fumigatiaffinis</name>
    <dbReference type="NCBI Taxonomy" id="340414"/>
    <lineage>
        <taxon>Eukaryota</taxon>
        <taxon>Fungi</taxon>
        <taxon>Dikarya</taxon>
        <taxon>Ascomycota</taxon>
        <taxon>Pezizomycotina</taxon>
        <taxon>Eurotiomycetes</taxon>
        <taxon>Eurotiomycetidae</taxon>
        <taxon>Eurotiales</taxon>
        <taxon>Aspergillaceae</taxon>
        <taxon>Aspergillus</taxon>
        <taxon>Aspergillus subgen. Fumigati</taxon>
    </lineage>
</organism>
<reference evidence="8" key="2">
    <citation type="submission" date="2020-04" db="EMBL/GenBank/DDBJ databases">
        <authorList>
            <person name="Santos R.A.C."/>
            <person name="Steenwyk J.L."/>
            <person name="Rivero-Menendez O."/>
            <person name="Mead M.E."/>
            <person name="Silva L.P."/>
            <person name="Bastos R.W."/>
            <person name="Alastruey-Izquierdo A."/>
            <person name="Goldman G.H."/>
            <person name="Rokas A."/>
        </authorList>
    </citation>
    <scope>NUCLEOTIDE SEQUENCE</scope>
    <source>
        <strain evidence="8">CNM-CM6805</strain>
    </source>
</reference>
<evidence type="ECO:0000313" key="9">
    <source>
        <dbReference type="Proteomes" id="UP000653565"/>
    </source>
</evidence>
<evidence type="ECO:0008006" key="10">
    <source>
        <dbReference type="Google" id="ProtNLM"/>
    </source>
</evidence>
<name>A0A8H4HBD7_9EURO</name>
<evidence type="ECO:0000256" key="1">
    <source>
        <dbReference type="ARBA" id="ARBA00004141"/>
    </source>
</evidence>
<dbReference type="Pfam" id="PF08592">
    <property type="entry name" value="Anthrone_oxy"/>
    <property type="match status" value="1"/>
</dbReference>
<dbReference type="AlphaFoldDB" id="A0A8H4HBD7"/>
<keyword evidence="9" id="KW-1185">Reference proteome</keyword>
<dbReference type="PANTHER" id="PTHR35042:SF1">
    <property type="entry name" value="DUF1772-DOMAIN-CONTAINING PROTEIN"/>
    <property type="match status" value="1"/>
</dbReference>
<evidence type="ECO:0000256" key="3">
    <source>
        <dbReference type="ARBA" id="ARBA00022989"/>
    </source>
</evidence>
<dbReference type="Proteomes" id="UP000653565">
    <property type="component" value="Unassembled WGS sequence"/>
</dbReference>
<evidence type="ECO:0000256" key="2">
    <source>
        <dbReference type="ARBA" id="ARBA00022692"/>
    </source>
</evidence>
<protein>
    <recommendedName>
        <fullName evidence="10">DUF1772-domain-containing protein</fullName>
    </recommendedName>
</protein>
<dbReference type="GO" id="GO:0016020">
    <property type="term" value="C:membrane"/>
    <property type="evidence" value="ECO:0007669"/>
    <property type="project" value="UniProtKB-SubCell"/>
</dbReference>
<evidence type="ECO:0000256" key="5">
    <source>
        <dbReference type="ARBA" id="ARBA00023136"/>
    </source>
</evidence>
<reference evidence="8" key="1">
    <citation type="journal article" date="2020" name="bioRxiv">
        <title>Genomic and phenotypic heterogeneity of clinical isolates of the human pathogens Aspergillus fumigatus, Aspergillus lentulus and Aspergillus fumigatiaffinis.</title>
        <authorList>
            <person name="dos Santos R.A.C."/>
            <person name="Steenwyk J.L."/>
            <person name="Rivero-Menendez O."/>
            <person name="Mead M.E."/>
            <person name="Silva L.P."/>
            <person name="Bastos R.W."/>
            <person name="Alastruey-Izquierdo A."/>
            <person name="Goldman G.H."/>
            <person name="Rokas A."/>
        </authorList>
    </citation>
    <scope>NUCLEOTIDE SEQUENCE</scope>
    <source>
        <strain evidence="8">CNM-CM6805</strain>
    </source>
</reference>
<keyword evidence="2 7" id="KW-0812">Transmembrane</keyword>
<keyword evidence="5 7" id="KW-0472">Membrane</keyword>
<comment type="subcellular location">
    <subcellularLocation>
        <location evidence="1">Membrane</location>
        <topology evidence="1">Multi-pass membrane protein</topology>
    </subcellularLocation>
</comment>
<keyword evidence="4" id="KW-0503">Monooxygenase</keyword>
<keyword evidence="4" id="KW-0560">Oxidoreductase</keyword>
<proteinExistence type="inferred from homology"/>
<dbReference type="GO" id="GO:0004497">
    <property type="term" value="F:monooxygenase activity"/>
    <property type="evidence" value="ECO:0007669"/>
    <property type="project" value="UniProtKB-KW"/>
</dbReference>
<keyword evidence="3 7" id="KW-1133">Transmembrane helix</keyword>
<accession>A0A8H4HBD7</accession>
<sequence>MWSSVGFRVAQAIAFTGAAWLSGNMAALSMNAVPSLLRAQKETNLPLTATAKQWREMYEAGKAQNPPIAALTAAAYVYLAVSSRSTAPLFRAAPYSCAALYTTAAILTLAIVPFTIVAMSKTNDALLKVAGSNGGSSVASDEEVERLLHDWVSLNQVRSFLPFVASLTAITAAFL</sequence>
<comment type="caution">
    <text evidence="8">The sequence shown here is derived from an EMBL/GenBank/DDBJ whole genome shotgun (WGS) entry which is preliminary data.</text>
</comment>
<comment type="similarity">
    <text evidence="6">Belongs to the anthrone oxygenase family.</text>
</comment>
<dbReference type="InterPro" id="IPR013901">
    <property type="entry name" value="Anthrone_oxy"/>
</dbReference>
<feature type="transmembrane region" description="Helical" evidence="7">
    <location>
        <begin position="93"/>
        <end position="119"/>
    </location>
</feature>
<gene>
    <name evidence="8" type="ORF">CNMCM6805_005802</name>
</gene>
<dbReference type="PANTHER" id="PTHR35042">
    <property type="entry name" value="ANTHRONE OXYGENASE ENCC"/>
    <property type="match status" value="1"/>
</dbReference>
<dbReference type="EMBL" id="JAAAPX010000032">
    <property type="protein sequence ID" value="KAF4239380.1"/>
    <property type="molecule type" value="Genomic_DNA"/>
</dbReference>
<evidence type="ECO:0000313" key="8">
    <source>
        <dbReference type="EMBL" id="KAF4239380.1"/>
    </source>
</evidence>